<reference evidence="3" key="1">
    <citation type="submission" date="2016-10" db="EMBL/GenBank/DDBJ databases">
        <authorList>
            <person name="Varghese N."/>
            <person name="Submissions S."/>
        </authorList>
    </citation>
    <scope>NUCLEOTIDE SEQUENCE [LARGE SCALE GENOMIC DNA]</scope>
    <source>
        <strain evidence="3">CGMCC 4.6858</strain>
    </source>
</reference>
<dbReference type="InterPro" id="IPR023696">
    <property type="entry name" value="Ureohydrolase_dom_sf"/>
</dbReference>
<keyword evidence="3" id="KW-1185">Reference proteome</keyword>
<gene>
    <name evidence="2" type="ORF">SAMN05421872_11017</name>
</gene>
<dbReference type="InterPro" id="IPR058593">
    <property type="entry name" value="ARB_07466-like_C"/>
</dbReference>
<proteinExistence type="predicted"/>
<dbReference type="Proteomes" id="UP000199034">
    <property type="component" value="Unassembled WGS sequence"/>
</dbReference>
<organism evidence="2 3">
    <name type="scientific">Nocardioides lianchengensis</name>
    <dbReference type="NCBI Taxonomy" id="1045774"/>
    <lineage>
        <taxon>Bacteria</taxon>
        <taxon>Bacillati</taxon>
        <taxon>Actinomycetota</taxon>
        <taxon>Actinomycetes</taxon>
        <taxon>Propionibacteriales</taxon>
        <taxon>Nocardioidaceae</taxon>
        <taxon>Nocardioides</taxon>
    </lineage>
</organism>
<dbReference type="RefSeq" id="WP_170867120.1">
    <property type="nucleotide sequence ID" value="NZ_FMZM01000010.1"/>
</dbReference>
<evidence type="ECO:0000313" key="2">
    <source>
        <dbReference type="EMBL" id="SDD67712.1"/>
    </source>
</evidence>
<dbReference type="SUPFAM" id="SSF52768">
    <property type="entry name" value="Arginase/deacetylase"/>
    <property type="match status" value="1"/>
</dbReference>
<dbReference type="EMBL" id="FMZM01000010">
    <property type="protein sequence ID" value="SDD67712.1"/>
    <property type="molecule type" value="Genomic_DNA"/>
</dbReference>
<evidence type="ECO:0000259" key="1">
    <source>
        <dbReference type="Pfam" id="PF26571"/>
    </source>
</evidence>
<evidence type="ECO:0000313" key="3">
    <source>
        <dbReference type="Proteomes" id="UP000199034"/>
    </source>
</evidence>
<feature type="domain" description="ARB-07466-like C-terminal" evidence="1">
    <location>
        <begin position="178"/>
        <end position="276"/>
    </location>
</feature>
<accession>A0A1G6WPA7</accession>
<sequence length="284" mass="30294">MAEHRHKRETPARRMPRAAVVAGPLAVLATASAVTLGVLASDPGTRDLLAADASSGLAAAAPVAPRQQVISRSSRRATIEPLSKEEKVTSPAATRVAVRQADTRLWTSEALNLWAEPGEDAEKVGEIDAGEKLLVTGRELDGRVEVVVDGVARWVTEGYLTDEEPLVIGGDCTNGTSVPAGVSENIKKVHAAVCAAFPDISTYGTFRGDGEHAQGIAVDIMVSGEEGWKVAEFVRANYSELGVSYVIYSQNIWSVERSGEGWRGMSDRGSTTANHYDHVHVTTY</sequence>
<dbReference type="AlphaFoldDB" id="A0A1G6WPA7"/>
<name>A0A1G6WPA7_9ACTN</name>
<protein>
    <recommendedName>
        <fullName evidence="1">ARB-07466-like C-terminal domain-containing protein</fullName>
    </recommendedName>
</protein>
<dbReference type="STRING" id="1045774.SAMN05421872_11017"/>
<dbReference type="Pfam" id="PF26571">
    <property type="entry name" value="VldE"/>
    <property type="match status" value="1"/>
</dbReference>